<dbReference type="InterPro" id="IPR043128">
    <property type="entry name" value="Rev_trsase/Diguanyl_cyclase"/>
</dbReference>
<dbReference type="InterPro" id="IPR041373">
    <property type="entry name" value="RT_RNaseH"/>
</dbReference>
<feature type="coiled-coil region" evidence="7">
    <location>
        <begin position="552"/>
        <end position="579"/>
    </location>
</feature>
<feature type="domain" description="Reverse transcriptase RNase H-like" evidence="10">
    <location>
        <begin position="690"/>
        <end position="787"/>
    </location>
</feature>
<keyword evidence="6" id="KW-0695">RNA-directed DNA polymerase</keyword>
<feature type="compositionally biased region" description="Acidic residues" evidence="8">
    <location>
        <begin position="33"/>
        <end position="48"/>
    </location>
</feature>
<evidence type="ECO:0000256" key="7">
    <source>
        <dbReference type="SAM" id="Coils"/>
    </source>
</evidence>
<evidence type="ECO:0000256" key="5">
    <source>
        <dbReference type="ARBA" id="ARBA00022801"/>
    </source>
</evidence>
<dbReference type="Gene3D" id="3.10.20.370">
    <property type="match status" value="1"/>
</dbReference>
<evidence type="ECO:0000256" key="1">
    <source>
        <dbReference type="ARBA" id="ARBA00022679"/>
    </source>
</evidence>
<dbReference type="CDD" id="cd00303">
    <property type="entry name" value="retropepsin_like"/>
    <property type="match status" value="1"/>
</dbReference>
<dbReference type="GO" id="GO:0016787">
    <property type="term" value="F:hydrolase activity"/>
    <property type="evidence" value="ECO:0007669"/>
    <property type="project" value="UniProtKB-KW"/>
</dbReference>
<dbReference type="GO" id="GO:0004519">
    <property type="term" value="F:endonuclease activity"/>
    <property type="evidence" value="ECO:0007669"/>
    <property type="project" value="UniProtKB-KW"/>
</dbReference>
<feature type="compositionally biased region" description="Basic and acidic residues" evidence="8">
    <location>
        <begin position="273"/>
        <end position="287"/>
    </location>
</feature>
<dbReference type="RefSeq" id="XP_031402577.1">
    <property type="nucleotide sequence ID" value="XM_031546717.1"/>
</dbReference>
<feature type="domain" description="Integrase zinc-binding" evidence="11">
    <location>
        <begin position="871"/>
        <end position="926"/>
    </location>
</feature>
<evidence type="ECO:0000259" key="11">
    <source>
        <dbReference type="Pfam" id="PF17921"/>
    </source>
</evidence>
<evidence type="ECO:0000256" key="4">
    <source>
        <dbReference type="ARBA" id="ARBA00022759"/>
    </source>
</evidence>
<organism evidence="12 13">
    <name type="scientific">Punica granatum</name>
    <name type="common">Pomegranate</name>
    <dbReference type="NCBI Taxonomy" id="22663"/>
    <lineage>
        <taxon>Eukaryota</taxon>
        <taxon>Viridiplantae</taxon>
        <taxon>Streptophyta</taxon>
        <taxon>Embryophyta</taxon>
        <taxon>Tracheophyta</taxon>
        <taxon>Spermatophyta</taxon>
        <taxon>Magnoliopsida</taxon>
        <taxon>eudicotyledons</taxon>
        <taxon>Gunneridae</taxon>
        <taxon>Pentapetalae</taxon>
        <taxon>rosids</taxon>
        <taxon>malvids</taxon>
        <taxon>Myrtales</taxon>
        <taxon>Lythraceae</taxon>
        <taxon>Punica</taxon>
    </lineage>
</organism>
<keyword evidence="12" id="KW-1185">Reference proteome</keyword>
<dbReference type="Pfam" id="PF17917">
    <property type="entry name" value="RT_RNaseH"/>
    <property type="match status" value="1"/>
</dbReference>
<dbReference type="PANTHER" id="PTHR35046">
    <property type="entry name" value="ZINC KNUCKLE (CCHC-TYPE) FAMILY PROTEIN"/>
    <property type="match status" value="1"/>
</dbReference>
<keyword evidence="7" id="KW-0175">Coiled coil</keyword>
<dbReference type="InterPro" id="IPR005162">
    <property type="entry name" value="Retrotrans_gag_dom"/>
</dbReference>
<dbReference type="GO" id="GO:0003964">
    <property type="term" value="F:RNA-directed DNA polymerase activity"/>
    <property type="evidence" value="ECO:0007669"/>
    <property type="project" value="UniProtKB-KW"/>
</dbReference>
<dbReference type="InterPro" id="IPR043502">
    <property type="entry name" value="DNA/RNA_pol_sf"/>
</dbReference>
<dbReference type="AlphaFoldDB" id="A0A6P8DYE5"/>
<keyword evidence="3" id="KW-0540">Nuclease</keyword>
<dbReference type="Pfam" id="PF17921">
    <property type="entry name" value="Integrase_H2C2"/>
    <property type="match status" value="1"/>
</dbReference>
<evidence type="ECO:0000313" key="13">
    <source>
        <dbReference type="RefSeq" id="XP_031402577.1"/>
    </source>
</evidence>
<keyword evidence="2" id="KW-0548">Nucleotidyltransferase</keyword>
<sequence>MSFLQLTQLVEQWVVARGPPPRANRVPRRNFQVEDEPDQEDELPEEEALPVPRREQRGIGNNLNLKIPQFKGTSSPEDYLEWVQRVDKVFEYYEYSEAQKCQLAALEFTDYANLWWENIKAQRRKDREDMIRSWREMKCIMHRRFVPEYYKQDLFLKLQSIRQGGMFVEDYVMEFEMLSMRCELSEPREQTIARFIGGLNKENADIVELQPYVFLEYVITLASKVEKQRKRSKLNASRVLYPKPVAASSGSSSKWNAQQKDVGGSQRPQAEATKGKEKHTDPQHPVRSRDIKRFKCLGLGHIASQCPYRRVMTIQNTQEIESKDKGVDEEVSGGAQGENVEFADEGEMLMICRVLSFEAKLEEEQRENLFRTRCTIQNKLNLATTKHPCPYKLRWLNDQGEARVTQQVRIPFSIGKMYKDEVVCDVALMSASHLLLGRPWQYDRRALHDGYKNTYSFTKEGKSIVLAPLSPPQVQKDHSASVNGLKKESLEATPEAHISFPPQFMALLKEFVDVFPAELPEGLPPIRGIEHQIDLVPGSALPNRSAYRCNPNEAKELQRRTLEEHAEHLRRVFETLRREKLYGNIKKCRFCQEKVVFPGFVISQQGVEVDEEKVKAIREWSTPTTASEVRSFHGLASFYRRFVKNFSTILAPLIECTKKGTEFKWGESAQRSFESIKDKLCAALILALPDFSKTFEIDCDASGVGIGAVLMQDKSPIAYFSEKLSGASLNYSTYDKEFYALIRALEMWEHYLLPKEFIIHTDHESLKHLKGQNKLNRRHAKWVEYLEIFPYVIKYKQGNINVVADALTRRYALISLMNAKLLGFELIKSQYVDDPYFSPIRLACDKGAVDGYYLHDGYLYKLGKLYIPSGSVRELLVREAHPGGLAGHFGEKKTLEMVKEHFYWPKMIRDVHRIIERCITCKKAKSKEAPHGLYMPMPVPDQPWIDLSMDFVLGLPRTQRGKDSILVAVDRFSKMLISFHVTSPMMLPMLLICSSKKW</sequence>
<evidence type="ECO:0000259" key="10">
    <source>
        <dbReference type="Pfam" id="PF17917"/>
    </source>
</evidence>
<feature type="region of interest" description="Disordered" evidence="8">
    <location>
        <begin position="24"/>
        <end position="55"/>
    </location>
</feature>
<dbReference type="Gene3D" id="3.30.70.270">
    <property type="match status" value="2"/>
</dbReference>
<dbReference type="CDD" id="cd09274">
    <property type="entry name" value="RNase_HI_RT_Ty3"/>
    <property type="match status" value="1"/>
</dbReference>
<evidence type="ECO:0000256" key="6">
    <source>
        <dbReference type="ARBA" id="ARBA00022918"/>
    </source>
</evidence>
<evidence type="ECO:0000256" key="8">
    <source>
        <dbReference type="SAM" id="MobiDB-lite"/>
    </source>
</evidence>
<feature type="compositionally biased region" description="Polar residues" evidence="8">
    <location>
        <begin position="248"/>
        <end position="259"/>
    </location>
</feature>
<name>A0A6P8DYE5_PUNGR</name>
<reference evidence="13" key="2">
    <citation type="submission" date="2025-08" db="UniProtKB">
        <authorList>
            <consortium name="RefSeq"/>
        </authorList>
    </citation>
    <scope>IDENTIFICATION</scope>
    <source>
        <tissue evidence="13">Leaf</tissue>
    </source>
</reference>
<evidence type="ECO:0000313" key="12">
    <source>
        <dbReference type="Proteomes" id="UP000515151"/>
    </source>
</evidence>
<feature type="region of interest" description="Disordered" evidence="8">
    <location>
        <begin position="245"/>
        <end position="287"/>
    </location>
</feature>
<dbReference type="OrthoDB" id="407598at2759"/>
<evidence type="ECO:0000256" key="2">
    <source>
        <dbReference type="ARBA" id="ARBA00022695"/>
    </source>
</evidence>
<protein>
    <submittedName>
        <fullName evidence="13">Uncharacterized protein LOC116212145</fullName>
    </submittedName>
</protein>
<proteinExistence type="predicted"/>
<evidence type="ECO:0000256" key="3">
    <source>
        <dbReference type="ARBA" id="ARBA00022722"/>
    </source>
</evidence>
<dbReference type="GeneID" id="116212145"/>
<gene>
    <name evidence="13" type="primary">LOC116212145</name>
</gene>
<dbReference type="Pfam" id="PF03732">
    <property type="entry name" value="Retrotrans_gag"/>
    <property type="match status" value="1"/>
</dbReference>
<dbReference type="InterPro" id="IPR041588">
    <property type="entry name" value="Integrase_H2C2"/>
</dbReference>
<keyword evidence="5" id="KW-0378">Hydrolase</keyword>
<accession>A0A6P8DYE5</accession>
<dbReference type="SUPFAM" id="SSF56672">
    <property type="entry name" value="DNA/RNA polymerases"/>
    <property type="match status" value="1"/>
</dbReference>
<dbReference type="FunFam" id="3.30.70.270:FF:000020">
    <property type="entry name" value="Transposon Tf2-6 polyprotein-like Protein"/>
    <property type="match status" value="1"/>
</dbReference>
<dbReference type="Proteomes" id="UP000515151">
    <property type="component" value="Chromosome 6"/>
</dbReference>
<keyword evidence="4" id="KW-0255">Endonuclease</keyword>
<keyword evidence="1" id="KW-0808">Transferase</keyword>
<reference evidence="12" key="1">
    <citation type="journal article" date="2020" name="Plant Biotechnol. J.">
        <title>The pomegranate (Punica granatum L.) draft genome dissects genetic divergence between soft- and hard-seeded cultivars.</title>
        <authorList>
            <person name="Luo X."/>
            <person name="Li H."/>
            <person name="Wu Z."/>
            <person name="Yao W."/>
            <person name="Zhao P."/>
            <person name="Cao D."/>
            <person name="Yu H."/>
            <person name="Li K."/>
            <person name="Poudel K."/>
            <person name="Zhao D."/>
            <person name="Zhang F."/>
            <person name="Xia X."/>
            <person name="Chen L."/>
            <person name="Wang Q."/>
            <person name="Jing D."/>
            <person name="Cao S."/>
        </authorList>
    </citation>
    <scope>NUCLEOTIDE SEQUENCE [LARGE SCALE GENOMIC DNA]</scope>
    <source>
        <strain evidence="12">cv. Tunisia</strain>
    </source>
</reference>
<dbReference type="PANTHER" id="PTHR35046:SF9">
    <property type="entry name" value="RNA-DIRECTED DNA POLYMERASE"/>
    <property type="match status" value="1"/>
</dbReference>
<dbReference type="Gene3D" id="1.10.340.70">
    <property type="match status" value="1"/>
</dbReference>
<evidence type="ECO:0000259" key="9">
    <source>
        <dbReference type="Pfam" id="PF03732"/>
    </source>
</evidence>
<feature type="domain" description="Retrotransposon gag" evidence="9">
    <location>
        <begin position="103"/>
        <end position="200"/>
    </location>
</feature>